<name>A0ABQ7NJ07_BRACM</name>
<feature type="region of interest" description="Disordered" evidence="1">
    <location>
        <begin position="125"/>
        <end position="160"/>
    </location>
</feature>
<evidence type="ECO:0000256" key="1">
    <source>
        <dbReference type="SAM" id="MobiDB-lite"/>
    </source>
</evidence>
<reference evidence="2 3" key="1">
    <citation type="submission" date="2021-03" db="EMBL/GenBank/DDBJ databases">
        <authorList>
            <person name="King G.J."/>
            <person name="Bancroft I."/>
            <person name="Baten A."/>
            <person name="Bloomfield J."/>
            <person name="Borpatragohain P."/>
            <person name="He Z."/>
            <person name="Irish N."/>
            <person name="Irwin J."/>
            <person name="Liu K."/>
            <person name="Mauleon R.P."/>
            <person name="Moore J."/>
            <person name="Morris R."/>
            <person name="Ostergaard L."/>
            <person name="Wang B."/>
            <person name="Wells R."/>
        </authorList>
    </citation>
    <scope>NUCLEOTIDE SEQUENCE [LARGE SCALE GENOMIC DNA]</scope>
    <source>
        <strain evidence="2">R-o-18</strain>
        <tissue evidence="2">Leaf</tissue>
    </source>
</reference>
<keyword evidence="3" id="KW-1185">Reference proteome</keyword>
<proteinExistence type="predicted"/>
<protein>
    <submittedName>
        <fullName evidence="2">Uncharacterized protein</fullName>
    </submittedName>
</protein>
<evidence type="ECO:0000313" key="2">
    <source>
        <dbReference type="EMBL" id="KAG5410868.1"/>
    </source>
</evidence>
<sequence length="160" mass="18081">MHGGKEMDERVTLNANGWVFFTNESGPNVTQVFRKMENLCLREIWMSKFHEWLEHGSKSWIVKKVGQDELQFGQFGRLVEDLAEAPFQTYAGQSGTRLGQSFRYGRKSEPQLKCSGCPDLHAGLVPRTNPQTEARHPPNSSVQVQISAPLVTPPIVDDRK</sequence>
<comment type="caution">
    <text evidence="2">The sequence shown here is derived from an EMBL/GenBank/DDBJ whole genome shotgun (WGS) entry which is preliminary data.</text>
</comment>
<dbReference type="EMBL" id="JADBGQ010000002">
    <property type="protein sequence ID" value="KAG5410868.1"/>
    <property type="molecule type" value="Genomic_DNA"/>
</dbReference>
<feature type="compositionally biased region" description="Polar residues" evidence="1">
    <location>
        <begin position="128"/>
        <end position="146"/>
    </location>
</feature>
<evidence type="ECO:0000313" key="3">
    <source>
        <dbReference type="Proteomes" id="UP000823674"/>
    </source>
</evidence>
<dbReference type="Proteomes" id="UP000823674">
    <property type="component" value="Chromosome A02"/>
</dbReference>
<accession>A0ABQ7NJ07</accession>
<gene>
    <name evidence="2" type="primary">A02g507650.1_BraROA</name>
    <name evidence="2" type="ORF">IGI04_007187</name>
</gene>
<organism evidence="2 3">
    <name type="scientific">Brassica rapa subsp. trilocularis</name>
    <dbReference type="NCBI Taxonomy" id="1813537"/>
    <lineage>
        <taxon>Eukaryota</taxon>
        <taxon>Viridiplantae</taxon>
        <taxon>Streptophyta</taxon>
        <taxon>Embryophyta</taxon>
        <taxon>Tracheophyta</taxon>
        <taxon>Spermatophyta</taxon>
        <taxon>Magnoliopsida</taxon>
        <taxon>eudicotyledons</taxon>
        <taxon>Gunneridae</taxon>
        <taxon>Pentapetalae</taxon>
        <taxon>rosids</taxon>
        <taxon>malvids</taxon>
        <taxon>Brassicales</taxon>
        <taxon>Brassicaceae</taxon>
        <taxon>Brassiceae</taxon>
        <taxon>Brassica</taxon>
    </lineage>
</organism>